<evidence type="ECO:0000313" key="2">
    <source>
        <dbReference type="Proteomes" id="UP001279734"/>
    </source>
</evidence>
<accession>A0AAD3Y0M4</accession>
<reference evidence="1" key="1">
    <citation type="submission" date="2023-05" db="EMBL/GenBank/DDBJ databases">
        <title>Nepenthes gracilis genome sequencing.</title>
        <authorList>
            <person name="Fukushima K."/>
        </authorList>
    </citation>
    <scope>NUCLEOTIDE SEQUENCE</scope>
    <source>
        <strain evidence="1">SING2019-196</strain>
    </source>
</reference>
<sequence length="83" mass="9274">MNATGLHKILKFDKPLKCRFTDYYVKSRANDPYSQLQQVFIKHVGIGAVVGTVCCSLAYLQQIEGRLLSISDQPVLVPQIGFC</sequence>
<dbReference type="EMBL" id="BSYO01000025">
    <property type="protein sequence ID" value="GMH22726.1"/>
    <property type="molecule type" value="Genomic_DNA"/>
</dbReference>
<evidence type="ECO:0000313" key="1">
    <source>
        <dbReference type="EMBL" id="GMH22726.1"/>
    </source>
</evidence>
<organism evidence="1 2">
    <name type="scientific">Nepenthes gracilis</name>
    <name type="common">Slender pitcher plant</name>
    <dbReference type="NCBI Taxonomy" id="150966"/>
    <lineage>
        <taxon>Eukaryota</taxon>
        <taxon>Viridiplantae</taxon>
        <taxon>Streptophyta</taxon>
        <taxon>Embryophyta</taxon>
        <taxon>Tracheophyta</taxon>
        <taxon>Spermatophyta</taxon>
        <taxon>Magnoliopsida</taxon>
        <taxon>eudicotyledons</taxon>
        <taxon>Gunneridae</taxon>
        <taxon>Pentapetalae</taxon>
        <taxon>Caryophyllales</taxon>
        <taxon>Nepenthaceae</taxon>
        <taxon>Nepenthes</taxon>
    </lineage>
</organism>
<dbReference type="AlphaFoldDB" id="A0AAD3Y0M4"/>
<protein>
    <submittedName>
        <fullName evidence="1">Uncharacterized protein</fullName>
    </submittedName>
</protein>
<dbReference type="Proteomes" id="UP001279734">
    <property type="component" value="Unassembled WGS sequence"/>
</dbReference>
<name>A0AAD3Y0M4_NEPGR</name>
<proteinExistence type="predicted"/>
<keyword evidence="2" id="KW-1185">Reference proteome</keyword>
<comment type="caution">
    <text evidence="1">The sequence shown here is derived from an EMBL/GenBank/DDBJ whole genome shotgun (WGS) entry which is preliminary data.</text>
</comment>
<gene>
    <name evidence="1" type="ORF">Nepgr_024569</name>
</gene>